<evidence type="ECO:0000313" key="2">
    <source>
        <dbReference type="Proteomes" id="UP001372338"/>
    </source>
</evidence>
<accession>A0AAN9P8C7</accession>
<dbReference type="AlphaFoldDB" id="A0AAN9P8C7"/>
<proteinExistence type="predicted"/>
<dbReference type="EMBL" id="JAYWIO010000001">
    <property type="protein sequence ID" value="KAK7288497.1"/>
    <property type="molecule type" value="Genomic_DNA"/>
</dbReference>
<gene>
    <name evidence="1" type="ORF">RIF29_01957</name>
</gene>
<organism evidence="1 2">
    <name type="scientific">Crotalaria pallida</name>
    <name type="common">Smooth rattlebox</name>
    <name type="synonym">Crotalaria striata</name>
    <dbReference type="NCBI Taxonomy" id="3830"/>
    <lineage>
        <taxon>Eukaryota</taxon>
        <taxon>Viridiplantae</taxon>
        <taxon>Streptophyta</taxon>
        <taxon>Embryophyta</taxon>
        <taxon>Tracheophyta</taxon>
        <taxon>Spermatophyta</taxon>
        <taxon>Magnoliopsida</taxon>
        <taxon>eudicotyledons</taxon>
        <taxon>Gunneridae</taxon>
        <taxon>Pentapetalae</taxon>
        <taxon>rosids</taxon>
        <taxon>fabids</taxon>
        <taxon>Fabales</taxon>
        <taxon>Fabaceae</taxon>
        <taxon>Papilionoideae</taxon>
        <taxon>50 kb inversion clade</taxon>
        <taxon>genistoids sensu lato</taxon>
        <taxon>core genistoids</taxon>
        <taxon>Crotalarieae</taxon>
        <taxon>Crotalaria</taxon>
    </lineage>
</organism>
<reference evidence="1 2" key="1">
    <citation type="submission" date="2024-01" db="EMBL/GenBank/DDBJ databases">
        <title>The genomes of 5 underutilized Papilionoideae crops provide insights into root nodulation and disease resistanc.</title>
        <authorList>
            <person name="Yuan L."/>
        </authorList>
    </citation>
    <scope>NUCLEOTIDE SEQUENCE [LARGE SCALE GENOMIC DNA]</scope>
    <source>
        <strain evidence="1">ZHUSHIDOU_FW_LH</strain>
        <tissue evidence="1">Leaf</tissue>
    </source>
</reference>
<dbReference type="Proteomes" id="UP001372338">
    <property type="component" value="Unassembled WGS sequence"/>
</dbReference>
<sequence length="167" mass="18709">MNRERSRPIAATNEATIIARAAVNEVEACEHHLLPHLRRLRRHGVEALGVVLCWLRTGPLESHSLRLLRASPTSSTVSNRTSPDGVFNRCCAPPLLVLLLQLELNRFSCLHCFKNQISRLKSSTVSFNNARRHCFGLLLFRKSGELYLLSCSCKEDATFTGVNLQSV</sequence>
<name>A0AAN9P8C7_CROPI</name>
<keyword evidence="2" id="KW-1185">Reference proteome</keyword>
<comment type="caution">
    <text evidence="1">The sequence shown here is derived from an EMBL/GenBank/DDBJ whole genome shotgun (WGS) entry which is preliminary data.</text>
</comment>
<protein>
    <submittedName>
        <fullName evidence="1">Uncharacterized protein</fullName>
    </submittedName>
</protein>
<evidence type="ECO:0000313" key="1">
    <source>
        <dbReference type="EMBL" id="KAK7288497.1"/>
    </source>
</evidence>